<proteinExistence type="predicted"/>
<keyword evidence="2" id="KW-1185">Reference proteome</keyword>
<evidence type="ECO:0000313" key="2">
    <source>
        <dbReference type="Proteomes" id="UP001642487"/>
    </source>
</evidence>
<dbReference type="Proteomes" id="UP001642487">
    <property type="component" value="Chromosome 2"/>
</dbReference>
<dbReference type="EMBL" id="OZ021736">
    <property type="protein sequence ID" value="CAK9315027.1"/>
    <property type="molecule type" value="Genomic_DNA"/>
</dbReference>
<gene>
    <name evidence="1" type="ORF">CITCOLO1_LOCUS6807</name>
</gene>
<protein>
    <submittedName>
        <fullName evidence="1">Uncharacterized protein</fullName>
    </submittedName>
</protein>
<sequence>MNVIIRLSSASRIFLGKIDRKPIFSTTYLPFCTYNSTYKAPTSNDFDPLIISDLISRQQWSNLKSHFKFESPTDFLHQLLGSGVVDPLLVL</sequence>
<accession>A0ABP0Y4X2</accession>
<reference evidence="1 2" key="1">
    <citation type="submission" date="2024-03" db="EMBL/GenBank/DDBJ databases">
        <authorList>
            <person name="Gkanogiannis A."/>
            <person name="Becerra Lopez-Lavalle L."/>
        </authorList>
    </citation>
    <scope>NUCLEOTIDE SEQUENCE [LARGE SCALE GENOMIC DNA]</scope>
</reference>
<feature type="non-terminal residue" evidence="1">
    <location>
        <position position="91"/>
    </location>
</feature>
<evidence type="ECO:0000313" key="1">
    <source>
        <dbReference type="EMBL" id="CAK9315027.1"/>
    </source>
</evidence>
<name>A0ABP0Y4X2_9ROSI</name>
<organism evidence="1 2">
    <name type="scientific">Citrullus colocynthis</name>
    <name type="common">colocynth</name>
    <dbReference type="NCBI Taxonomy" id="252529"/>
    <lineage>
        <taxon>Eukaryota</taxon>
        <taxon>Viridiplantae</taxon>
        <taxon>Streptophyta</taxon>
        <taxon>Embryophyta</taxon>
        <taxon>Tracheophyta</taxon>
        <taxon>Spermatophyta</taxon>
        <taxon>Magnoliopsida</taxon>
        <taxon>eudicotyledons</taxon>
        <taxon>Gunneridae</taxon>
        <taxon>Pentapetalae</taxon>
        <taxon>rosids</taxon>
        <taxon>fabids</taxon>
        <taxon>Cucurbitales</taxon>
        <taxon>Cucurbitaceae</taxon>
        <taxon>Benincaseae</taxon>
        <taxon>Citrullus</taxon>
    </lineage>
</organism>